<dbReference type="Pfam" id="PF06779">
    <property type="entry name" value="MFS_4"/>
    <property type="match status" value="1"/>
</dbReference>
<gene>
    <name evidence="2" type="ordered locus">KOX_21150</name>
</gene>
<keyword evidence="2" id="KW-0762">Sugar transport</keyword>
<organism evidence="2 3">
    <name type="scientific">Klebsiella michiganensis (strain ATCC 8724 / DSM 4798 / JCM 20051 / NBRC 3318 / NRRL B-199 / KCTC 1686 / BUCSAV 143 / CCM 1901)</name>
    <dbReference type="NCBI Taxonomy" id="1006551"/>
    <lineage>
        <taxon>Bacteria</taxon>
        <taxon>Pseudomonadati</taxon>
        <taxon>Pseudomonadota</taxon>
        <taxon>Gammaproteobacteria</taxon>
        <taxon>Enterobacterales</taxon>
        <taxon>Enterobacteriaceae</taxon>
        <taxon>Klebsiella/Raoultella group</taxon>
        <taxon>Klebsiella</taxon>
    </lineage>
</organism>
<dbReference type="InterPro" id="IPR010645">
    <property type="entry name" value="MFS_4"/>
</dbReference>
<feature type="transmembrane region" description="Helical" evidence="1">
    <location>
        <begin position="351"/>
        <end position="372"/>
    </location>
</feature>
<keyword evidence="1" id="KW-0812">Transmembrane</keyword>
<name>A0A0H3HBY4_KLEM8</name>
<sequence length="412" mass="43533">MIVIYDSLFENNNGGVWVNVFATRPEWKAFLLALAGSVVLIVGMGYGRFAYTGILPLMLNEQLLTLREGNLAASANYAGYLAGALLLAKARPADARWLSLLSALLTLVCLALLAFLVSPLAIIVVRGIAGLLSAVTLIAASLWLLQHMKHPNGAPVLFSGVGMGIFLSAEFISLGKALALSSQQIWLICAISSGVLFVLALRLLLSPADYLIAYQPAATAHREEGEGRVREAWKLLLIYGLAGFGYIITATYLPLFLSGSLNVIDPVQIWAIFGLAAVPSCFIWHRLVIKLGYRLAFTLNLLIQAIGVILPAWSHALPFCILSALLVGCTFLGTVTIALSEGRRLNHLVTFNMIAAMTATYGIGQIVGPLVAGTLYDRSGSFNPSLSAAAIALLAAAALVAAGAGRASKVGG</sequence>
<dbReference type="AlphaFoldDB" id="A0A0H3HBY4"/>
<feature type="transmembrane region" description="Helical" evidence="1">
    <location>
        <begin position="185"/>
        <end position="205"/>
    </location>
</feature>
<feature type="transmembrane region" description="Helical" evidence="1">
    <location>
        <begin position="384"/>
        <end position="404"/>
    </location>
</feature>
<evidence type="ECO:0000313" key="2">
    <source>
        <dbReference type="EMBL" id="AEX05950.1"/>
    </source>
</evidence>
<feature type="transmembrane region" description="Helical" evidence="1">
    <location>
        <begin position="123"/>
        <end position="145"/>
    </location>
</feature>
<dbReference type="GO" id="GO:0005886">
    <property type="term" value="C:plasma membrane"/>
    <property type="evidence" value="ECO:0007669"/>
    <property type="project" value="TreeGrafter"/>
</dbReference>
<evidence type="ECO:0000256" key="1">
    <source>
        <dbReference type="SAM" id="Phobius"/>
    </source>
</evidence>
<keyword evidence="2" id="KW-0813">Transport</keyword>
<feature type="transmembrane region" description="Helical" evidence="1">
    <location>
        <begin position="71"/>
        <end position="90"/>
    </location>
</feature>
<dbReference type="PANTHER" id="PTHR23537:SF1">
    <property type="entry name" value="SUGAR TRANSPORTER"/>
    <property type="match status" value="1"/>
</dbReference>
<feature type="transmembrane region" description="Helical" evidence="1">
    <location>
        <begin position="316"/>
        <end position="339"/>
    </location>
</feature>
<dbReference type="Gene3D" id="1.20.1250.20">
    <property type="entry name" value="MFS general substrate transporter like domains"/>
    <property type="match status" value="1"/>
</dbReference>
<feature type="transmembrane region" description="Helical" evidence="1">
    <location>
        <begin position="97"/>
        <end position="117"/>
    </location>
</feature>
<dbReference type="CDD" id="cd06180">
    <property type="entry name" value="MFS_YjiJ"/>
    <property type="match status" value="1"/>
</dbReference>
<feature type="transmembrane region" description="Helical" evidence="1">
    <location>
        <begin position="267"/>
        <end position="284"/>
    </location>
</feature>
<protein>
    <submittedName>
        <fullName evidence="2">Putative sugar transport protein</fullName>
    </submittedName>
</protein>
<dbReference type="InterPro" id="IPR036259">
    <property type="entry name" value="MFS_trans_sf"/>
</dbReference>
<feature type="transmembrane region" description="Helical" evidence="1">
    <location>
        <begin position="236"/>
        <end position="255"/>
    </location>
</feature>
<dbReference type="KEGG" id="kox:KOX_21150"/>
<dbReference type="PATRIC" id="fig|1006551.4.peg.4237"/>
<keyword evidence="1" id="KW-1133">Transmembrane helix</keyword>
<feature type="transmembrane region" description="Helical" evidence="1">
    <location>
        <begin position="29"/>
        <end position="51"/>
    </location>
</feature>
<feature type="transmembrane region" description="Helical" evidence="1">
    <location>
        <begin position="291"/>
        <end position="310"/>
    </location>
</feature>
<keyword evidence="1" id="KW-0472">Membrane</keyword>
<feature type="transmembrane region" description="Helical" evidence="1">
    <location>
        <begin position="157"/>
        <end position="179"/>
    </location>
</feature>
<dbReference type="PANTHER" id="PTHR23537">
    <property type="match status" value="1"/>
</dbReference>
<proteinExistence type="predicted"/>
<reference evidence="2 3" key="1">
    <citation type="journal article" date="2012" name="J. Bacteriol.">
        <title>Complete genome sequence of Klebsiella oxytoca KCTC 1686, used in production of 2,3-butanediol.</title>
        <authorList>
            <person name="Shin S.H."/>
            <person name="Kim S."/>
            <person name="Kim J.Y."/>
            <person name="Lee S."/>
            <person name="Um Y."/>
            <person name="Oh M.K."/>
            <person name="Kim Y.R."/>
            <person name="Lee J."/>
            <person name="Yang K.S."/>
        </authorList>
    </citation>
    <scope>NUCLEOTIDE SEQUENCE [LARGE SCALE GENOMIC DNA]</scope>
    <source>
        <strain evidence="3">ATCC 8724 / DSM 4798 / JCM 20051 / NBRC 3318 / NRRL B-199 / KCTC 1686</strain>
    </source>
</reference>
<dbReference type="Proteomes" id="UP000007843">
    <property type="component" value="Chromosome"/>
</dbReference>
<dbReference type="HOGENOM" id="CLU_001265_7_2_6"/>
<dbReference type="EMBL" id="CP003218">
    <property type="protein sequence ID" value="AEX05950.1"/>
    <property type="molecule type" value="Genomic_DNA"/>
</dbReference>
<dbReference type="SUPFAM" id="SSF103473">
    <property type="entry name" value="MFS general substrate transporter"/>
    <property type="match status" value="1"/>
</dbReference>
<accession>A0A0H3HBY4</accession>
<evidence type="ECO:0000313" key="3">
    <source>
        <dbReference type="Proteomes" id="UP000007843"/>
    </source>
</evidence>